<feature type="repeat" description="ANK" evidence="3">
    <location>
        <begin position="1233"/>
        <end position="1265"/>
    </location>
</feature>
<dbReference type="InterPro" id="IPR007111">
    <property type="entry name" value="NACHT_NTPase"/>
</dbReference>
<keyword evidence="1" id="KW-0677">Repeat</keyword>
<keyword evidence="7" id="KW-1185">Reference proteome</keyword>
<gene>
    <name evidence="6" type="ORF">CPLU01_07842</name>
</gene>
<evidence type="ECO:0000256" key="3">
    <source>
        <dbReference type="PROSITE-ProRule" id="PRU00023"/>
    </source>
</evidence>
<accession>A0A8H6KF31</accession>
<evidence type="ECO:0000256" key="4">
    <source>
        <dbReference type="SAM" id="MobiDB-lite"/>
    </source>
</evidence>
<dbReference type="SUPFAM" id="SSF52540">
    <property type="entry name" value="P-loop containing nucleoside triphosphate hydrolases"/>
    <property type="match status" value="1"/>
</dbReference>
<feature type="repeat" description="ANK" evidence="3">
    <location>
        <begin position="612"/>
        <end position="644"/>
    </location>
</feature>
<feature type="region of interest" description="Disordered" evidence="4">
    <location>
        <begin position="1293"/>
        <end position="1322"/>
    </location>
</feature>
<feature type="repeat" description="ANK" evidence="3">
    <location>
        <begin position="869"/>
        <end position="901"/>
    </location>
</feature>
<organism evidence="6 7">
    <name type="scientific">Colletotrichum plurivorum</name>
    <dbReference type="NCBI Taxonomy" id="2175906"/>
    <lineage>
        <taxon>Eukaryota</taxon>
        <taxon>Fungi</taxon>
        <taxon>Dikarya</taxon>
        <taxon>Ascomycota</taxon>
        <taxon>Pezizomycotina</taxon>
        <taxon>Sordariomycetes</taxon>
        <taxon>Hypocreomycetidae</taxon>
        <taxon>Glomerellales</taxon>
        <taxon>Glomerellaceae</taxon>
        <taxon>Colletotrichum</taxon>
        <taxon>Colletotrichum orchidearum species complex</taxon>
    </lineage>
</organism>
<reference evidence="6" key="1">
    <citation type="journal article" date="2020" name="Phytopathology">
        <title>Genome Sequence Resources of Colletotrichum truncatum, C. plurivorum, C. musicola, and C. sojae: Four Species Pathogenic to Soybean (Glycine max).</title>
        <authorList>
            <person name="Rogerio F."/>
            <person name="Boufleur T.R."/>
            <person name="Ciampi-Guillardi M."/>
            <person name="Sukno S.A."/>
            <person name="Thon M.R."/>
            <person name="Massola Junior N.S."/>
            <person name="Baroncelli R."/>
        </authorList>
    </citation>
    <scope>NUCLEOTIDE SEQUENCE</scope>
    <source>
        <strain evidence="6">LFN00145</strain>
    </source>
</reference>
<dbReference type="PANTHER" id="PTHR24123">
    <property type="entry name" value="ANKYRIN REPEAT-CONTAINING"/>
    <property type="match status" value="1"/>
</dbReference>
<name>A0A8H6KF31_9PEZI</name>
<feature type="compositionally biased region" description="Basic and acidic residues" evidence="4">
    <location>
        <begin position="1674"/>
        <end position="1688"/>
    </location>
</feature>
<dbReference type="InterPro" id="IPR051165">
    <property type="entry name" value="Multifunctional_ANK_Repeat"/>
</dbReference>
<dbReference type="Proteomes" id="UP000654918">
    <property type="component" value="Unassembled WGS sequence"/>
</dbReference>
<dbReference type="PANTHER" id="PTHR24123:SF33">
    <property type="entry name" value="PROTEIN HOS4"/>
    <property type="match status" value="1"/>
</dbReference>
<feature type="repeat" description="ANK" evidence="3">
    <location>
        <begin position="1190"/>
        <end position="1213"/>
    </location>
</feature>
<dbReference type="PROSITE" id="PS50088">
    <property type="entry name" value="ANK_REPEAT"/>
    <property type="match status" value="5"/>
</dbReference>
<dbReference type="Pfam" id="PF22939">
    <property type="entry name" value="WHD_GPIID"/>
    <property type="match status" value="1"/>
</dbReference>
<evidence type="ECO:0000313" key="7">
    <source>
        <dbReference type="Proteomes" id="UP000654918"/>
    </source>
</evidence>
<dbReference type="EMBL" id="WIGO01000106">
    <property type="protein sequence ID" value="KAF6829556.1"/>
    <property type="molecule type" value="Genomic_DNA"/>
</dbReference>
<feature type="domain" description="NACHT" evidence="5">
    <location>
        <begin position="100"/>
        <end position="241"/>
    </location>
</feature>
<proteinExistence type="predicted"/>
<comment type="caution">
    <text evidence="6">The sequence shown here is derived from an EMBL/GenBank/DDBJ whole genome shotgun (WGS) entry which is preliminary data.</text>
</comment>
<dbReference type="InterPro" id="IPR036770">
    <property type="entry name" value="Ankyrin_rpt-contain_sf"/>
</dbReference>
<dbReference type="InterPro" id="IPR054471">
    <property type="entry name" value="GPIID_WHD"/>
</dbReference>
<dbReference type="InterPro" id="IPR056884">
    <property type="entry name" value="NPHP3-like_N"/>
</dbReference>
<dbReference type="Pfam" id="PF12796">
    <property type="entry name" value="Ank_2"/>
    <property type="match status" value="3"/>
</dbReference>
<feature type="region of interest" description="Disordered" evidence="4">
    <location>
        <begin position="1665"/>
        <end position="1697"/>
    </location>
</feature>
<keyword evidence="2 3" id="KW-0040">ANK repeat</keyword>
<dbReference type="InterPro" id="IPR027417">
    <property type="entry name" value="P-loop_NTPase"/>
</dbReference>
<protein>
    <submittedName>
        <fullName evidence="6">Ankyrin repeat-containing protein</fullName>
    </submittedName>
</protein>
<dbReference type="Gene3D" id="3.40.50.300">
    <property type="entry name" value="P-loop containing nucleotide triphosphate hydrolases"/>
    <property type="match status" value="1"/>
</dbReference>
<evidence type="ECO:0000313" key="6">
    <source>
        <dbReference type="EMBL" id="KAF6829556.1"/>
    </source>
</evidence>
<dbReference type="PROSITE" id="PS50297">
    <property type="entry name" value="ANK_REP_REGION"/>
    <property type="match status" value="3"/>
</dbReference>
<evidence type="ECO:0000256" key="1">
    <source>
        <dbReference type="ARBA" id="ARBA00022737"/>
    </source>
</evidence>
<dbReference type="InterPro" id="IPR002110">
    <property type="entry name" value="Ankyrin_rpt"/>
</dbReference>
<dbReference type="Pfam" id="PF24883">
    <property type="entry name" value="NPHP3_N"/>
    <property type="match status" value="1"/>
</dbReference>
<dbReference type="SUPFAM" id="SSF48403">
    <property type="entry name" value="Ankyrin repeat"/>
    <property type="match status" value="3"/>
</dbReference>
<evidence type="ECO:0000259" key="5">
    <source>
        <dbReference type="PROSITE" id="PS50837"/>
    </source>
</evidence>
<evidence type="ECO:0000256" key="2">
    <source>
        <dbReference type="ARBA" id="ARBA00023043"/>
    </source>
</evidence>
<feature type="region of interest" description="Disordered" evidence="4">
    <location>
        <begin position="1403"/>
        <end position="1422"/>
    </location>
</feature>
<feature type="repeat" description="ANK" evidence="3">
    <location>
        <begin position="1873"/>
        <end position="1911"/>
    </location>
</feature>
<dbReference type="SMART" id="SM00248">
    <property type="entry name" value="ANK"/>
    <property type="match status" value="19"/>
</dbReference>
<dbReference type="Gene3D" id="1.25.40.20">
    <property type="entry name" value="Ankyrin repeat-containing domain"/>
    <property type="match status" value="6"/>
</dbReference>
<dbReference type="PROSITE" id="PS50837">
    <property type="entry name" value="NACHT"/>
    <property type="match status" value="1"/>
</dbReference>
<sequence length="2093" mass="232757">MANRLFGGLFGATGRTSGPGEGDDAPVMITRDDVSDFNEDNILPQPEETITKLRKWLRPTDYDDVGGEYRKHLASHLPGTGGWLLSSEAYREWHDGQHDGLLRIRGIPGSGKSVFAANLTSQLAKEGVPVLFFFFRQIIDANHSPVAAVRDWLDQILKFSPPLQLKLKRLVDRRTQLESLSFEDLWGHLRAALAHIPRAYCVVDALDEMDRDEHTDTFLKSLVSLSQWRPAELKVIITSRPVPSVEIPLRTARALDIRLEEDEVDVDIATYVKDRLASASSSIPAEEHAAIQAAVPGRANGLFLYSRLAMDAFLRPGADIQKVLRELPQDLNVMYTDLLREHARRSGVPHETQLFIMQWVTHANRPLRLLELAEMLSITQQQPKDGQGLKETKELVRAACGPLLEILPDETISVVHHSLTEFLNGSTREVDAHDYPVLDFGATHNRLALACLKYLRSGCLEQTERPEKEPLFDRYVSPSYRLSEYWLATPFLRYACSNWHVHVRKAASVGFDQREVNDVLETFLTGDTLLRWAHLALMLETRYDDSPMLIAIRLGLTEYVKRLLEKEDSVVEGEGERVKTRMAMAHAARGGYEDIIKLLLHHRKEMNIPDEEGYTALMHAARGNHRSTVVLLLEAGADPFVRKSSNTLVRKDYGISPKITAYEFACKKGHDDVAVAFLAYFQTPQQSTWAFARAVENRRYVVVQTTLESRRVDIDANVFQFQYNALFTACEMRDPRMIKLLLEAGADPKRLNGMPGMYEATEDAGLSPLHVLASAQYTWAEATPEATIECFELLLGSGANVQQRGFDDATPLLNAADAVSARMLLDAGADPNAANQNGETLLHIADNADIIQLLLEDAKVDAKTETQREGLTPLLSALGNSNVGKANLLLRYGAGAREVDRDGNGAFHYFVGMNKPSEAPLEFFEQRKLLVAGLLEYGARPSLRNRKGETPLHLLGQPLNSYRVPPREYHDILEILLRAGASLGEKDDMGQVPLYKLILECSGWNRHDECVELCEKMAPPGGLGDVTNAEGRNLLLGYIFAQGKDVRFVKYLLERGVDPAQTDKYGNNLWHGALPFYCRVYFGSTTHQPTLVEEFIKMGVRPDQPNRAGRTALHVVSSLLPRSIHDLRCKKQRVPSGEATVFNYVLGLVENVDHPDEQGITALHIASTFSEWQAKRLLEAGANARRATHEGLTALHLAARSRKPNVVGILLDHLQKCSTAEEAASVINARDALGRTPLYYACAAGRAATVRLLVEAGAEVRTEEAFERSPWHACARFEELDEKEDSDINYLLRRNRSDGGPDSGGVTIVDDTPPRQPRDNGSWAAVDLPLGRLDEVLEELGGAGGHRAELIDEAITSAARSGFDYTVASLLATRTSLGFPEEYTADDPTAVACVERVLSNRAADAEEKKAKPGPGYAKQERDAYRAEGLARRRSPELRKEVLLKKDCLEVDGKGKTLVNRLISDGNAADLASVLTRDIASKFDDADWCQQHENTMYKTLQPLLFDACDCEEPNMDVLRVLVETVGVDVNCRHRAGSQSADANGGGILHALVRSQRWWHASQALPYLVRMGADLEIKDNEGLTALGAALESLGTIVFDRRVVEALLELGADPSSVDGKGRSCLASVVGDMEVVRLLVRHGAVVTQSAIISAIDDGNCETLEALLSGVMDPNGQQKTEEERRREEADKPKNPFGADTDEGLKVPEMYPLHYVAHKFSLEKTDEAGREACERMARILLDHGADPEAAYEKSTVIHEILRLNRFPRFFLELPSLNLEGRDAAGQTLLLRLCSAGQHFIRFRNQRGTWVSADPDPELRPVLELVRRGADIRARDDAGNAALHHILDASSSKRLAHFDREAFDYMVGKAPELVNQARADGSTPLQLALSRLHTQNGMFLELAEALLDAGAAPLARSRFGNTPLHEILAGIWEISEDGAVVGLRRKLFDRLIAAGADINERNSYGETPIFSFIREGGRLVPRDQQPRALISNTHDKNQTRKVEDESEWFERPLFEFWEQMEVDWTVVNDSRESLLHVIAADKLAVHNGGWVRNRKRFEYLMSKGLDELAEDGRHRTAVDIASALDNNIVLGLFEKKKPEP</sequence>